<evidence type="ECO:0000313" key="2">
    <source>
        <dbReference type="EMBL" id="SPD49024.1"/>
    </source>
</evidence>
<dbReference type="EMBL" id="LT984809">
    <property type="protein sequence ID" value="SPD49024.1"/>
    <property type="molecule type" value="Genomic_DNA"/>
</dbReference>
<dbReference type="EMBL" id="OFTH01000055">
    <property type="protein sequence ID" value="SOZ75389.1"/>
    <property type="molecule type" value="Genomic_DNA"/>
</dbReference>
<dbReference type="Proteomes" id="UP000256952">
    <property type="component" value="Unassembled WGS sequence"/>
</dbReference>
<reference evidence="2 3" key="2">
    <citation type="submission" date="2018-01" db="EMBL/GenBank/DDBJ databases">
        <authorList>
            <person name="Gaut B.S."/>
            <person name="Morton B.R."/>
            <person name="Clegg M.T."/>
            <person name="Duvall M.R."/>
        </authorList>
    </citation>
    <scope>NUCLEOTIDE SEQUENCE</scope>
    <source>
        <strain evidence="2">Cupriavidus taiwanensis STM 8555</strain>
        <plasmid evidence="2">I</plasmid>
    </source>
</reference>
<organism evidence="2">
    <name type="scientific">Cupriavidus taiwanensis</name>
    <dbReference type="NCBI Taxonomy" id="164546"/>
    <lineage>
        <taxon>Bacteria</taxon>
        <taxon>Pseudomonadati</taxon>
        <taxon>Pseudomonadota</taxon>
        <taxon>Betaproteobacteria</taxon>
        <taxon>Burkholderiales</taxon>
        <taxon>Burkholderiaceae</taxon>
        <taxon>Cupriavidus</taxon>
    </lineage>
</organism>
<protein>
    <submittedName>
        <fullName evidence="2">Uncharacterized protein</fullName>
    </submittedName>
</protein>
<evidence type="ECO:0000313" key="1">
    <source>
        <dbReference type="EMBL" id="SOZ75389.1"/>
    </source>
</evidence>
<sequence>MHLARWILNGNGARGGLHNPNAPLTTLEILVSSEQGEQLNAAGAMHDIERASMPLASTAGSTRYNATPTMWAYCTSAATV</sequence>
<name>A0A375HAK6_9BURK</name>
<gene>
    <name evidence="2" type="ORF">CBM2612_P0369</name>
    <name evidence="1" type="ORF">CBM2613_U40005</name>
</gene>
<proteinExistence type="predicted"/>
<geneLocation type="plasmid" evidence="2">
    <name>I</name>
</geneLocation>
<keyword evidence="2" id="KW-0614">Plasmid</keyword>
<dbReference type="AlphaFoldDB" id="A0A375HAK6"/>
<accession>A0A375HAK6</accession>
<reference evidence="1" key="1">
    <citation type="submission" date="2018-01" db="EMBL/GenBank/DDBJ databases">
        <authorList>
            <person name="Clerissi C."/>
        </authorList>
    </citation>
    <scope>NUCLEOTIDE SEQUENCE</scope>
    <source>
        <strain evidence="1">Cupriavidus taiwanensis STM 8556</strain>
    </source>
</reference>
<evidence type="ECO:0000313" key="3">
    <source>
        <dbReference type="Proteomes" id="UP000256952"/>
    </source>
</evidence>
<dbReference type="RefSeq" id="WP_159373694.1">
    <property type="nucleotide sequence ID" value="NZ_LT984809.1"/>
</dbReference>